<organism evidence="2">
    <name type="scientific">Cacopsylla melanoneura</name>
    <dbReference type="NCBI Taxonomy" id="428564"/>
    <lineage>
        <taxon>Eukaryota</taxon>
        <taxon>Metazoa</taxon>
        <taxon>Ecdysozoa</taxon>
        <taxon>Arthropoda</taxon>
        <taxon>Hexapoda</taxon>
        <taxon>Insecta</taxon>
        <taxon>Pterygota</taxon>
        <taxon>Neoptera</taxon>
        <taxon>Paraneoptera</taxon>
        <taxon>Hemiptera</taxon>
        <taxon>Sternorrhyncha</taxon>
        <taxon>Psylloidea</taxon>
        <taxon>Psyllidae</taxon>
        <taxon>Psyllinae</taxon>
        <taxon>Cacopsylla</taxon>
    </lineage>
</organism>
<reference evidence="2" key="1">
    <citation type="submission" date="2021-05" db="EMBL/GenBank/DDBJ databases">
        <authorList>
            <person name="Alioto T."/>
            <person name="Alioto T."/>
            <person name="Gomez Garrido J."/>
        </authorList>
    </citation>
    <scope>NUCLEOTIDE SEQUENCE</scope>
</reference>
<name>A0A8D8ZAC3_9HEMI</name>
<dbReference type="EMBL" id="HBUF01446367">
    <property type="protein sequence ID" value="CAG6743335.1"/>
    <property type="molecule type" value="Transcribed_RNA"/>
</dbReference>
<keyword evidence="1" id="KW-0472">Membrane</keyword>
<accession>A0A8D8ZAC3</accession>
<keyword evidence="1" id="KW-1133">Transmembrane helix</keyword>
<sequence length="105" mass="12170">MRSKGKYLNVGGREGNFVNCFSTWVNNYCLWISLKLPPPPSLPSKVCTIPKRKINKKASGINFTFLLCSYFYFHLFFFSSLLAVISRKKCRNPLTVAAEQLYFFR</sequence>
<protein>
    <submittedName>
        <fullName evidence="2">Uncharacterized protein</fullName>
    </submittedName>
</protein>
<evidence type="ECO:0000313" key="2">
    <source>
        <dbReference type="EMBL" id="CAG6743335.1"/>
    </source>
</evidence>
<dbReference type="AlphaFoldDB" id="A0A8D8ZAC3"/>
<evidence type="ECO:0000256" key="1">
    <source>
        <dbReference type="SAM" id="Phobius"/>
    </source>
</evidence>
<proteinExistence type="predicted"/>
<feature type="transmembrane region" description="Helical" evidence="1">
    <location>
        <begin position="61"/>
        <end position="85"/>
    </location>
</feature>
<keyword evidence="1" id="KW-0812">Transmembrane</keyword>